<evidence type="ECO:0000259" key="1">
    <source>
        <dbReference type="SMART" id="SM00897"/>
    </source>
</evidence>
<protein>
    <recommendedName>
        <fullName evidence="5">Histidine kinase</fullName>
    </recommendedName>
</protein>
<organism evidence="3 4">
    <name type="scientific">Aeromonas simiae</name>
    <dbReference type="NCBI Taxonomy" id="218936"/>
    <lineage>
        <taxon>Bacteria</taxon>
        <taxon>Pseudomonadati</taxon>
        <taxon>Pseudomonadota</taxon>
        <taxon>Gammaproteobacteria</taxon>
        <taxon>Aeromonadales</taxon>
        <taxon>Aeromonadaceae</taxon>
        <taxon>Aeromonas</taxon>
    </lineage>
</organism>
<dbReference type="Pfam" id="PF10442">
    <property type="entry name" value="FIST_C"/>
    <property type="match status" value="1"/>
</dbReference>
<evidence type="ECO:0008006" key="5">
    <source>
        <dbReference type="Google" id="ProtNLM"/>
    </source>
</evidence>
<evidence type="ECO:0000259" key="2">
    <source>
        <dbReference type="SMART" id="SM01204"/>
    </source>
</evidence>
<feature type="domain" description="FIST" evidence="1">
    <location>
        <begin position="31"/>
        <end position="219"/>
    </location>
</feature>
<evidence type="ECO:0000313" key="4">
    <source>
        <dbReference type="Proteomes" id="UP000594034"/>
    </source>
</evidence>
<proteinExistence type="predicted"/>
<keyword evidence="4" id="KW-1185">Reference proteome</keyword>
<dbReference type="SMART" id="SM00897">
    <property type="entry name" value="FIST"/>
    <property type="match status" value="1"/>
</dbReference>
<dbReference type="InterPro" id="IPR013702">
    <property type="entry name" value="FIST_domain_N"/>
</dbReference>
<dbReference type="PANTHER" id="PTHR40252">
    <property type="entry name" value="BLR0328 PROTEIN"/>
    <property type="match status" value="1"/>
</dbReference>
<dbReference type="RefSeq" id="WP_193004518.1">
    <property type="nucleotide sequence ID" value="NZ_CP040449.1"/>
</dbReference>
<dbReference type="KEGG" id="asim:FE240_09955"/>
<dbReference type="EMBL" id="CP040449">
    <property type="protein sequence ID" value="QFI56688.1"/>
    <property type="molecule type" value="Genomic_DNA"/>
</dbReference>
<gene>
    <name evidence="3" type="ORF">FE240_09955</name>
</gene>
<sequence>MKFITAQSHCASTADAAQEIISDLLEHTASLPSLLLVYFSALHSSEILQNRLSLAFPDVPMLGCSSCRAVQTGQDEGAPVAVAAFYDSRGAYGVAGSMEPDAHQLLKEAMRRCDRPGELPHMVLLHASPGLEETLLAQIDAELGHSVPVIGGSAADEAVQGQWQLCWSDGAMGEGAALAVLYPDCELAFQFHSGYMPTRNHAVVTEAEGREVISLDGRPAADLYQEWLGISLPNGPILRETTLAPLARVVGAMYEVPYYKLSHPESITKRRGLRLFTRIEQGETLWLMQGSAEGLLQRSLLAARVEPAYGMPSSLEPFGALVVFCAGCRLALSERLDELSLQFRQRLGGIPYVMPFTFGEQGRLPQGEITHGNLMISSVIFCNGERLNDQ</sequence>
<dbReference type="InterPro" id="IPR019494">
    <property type="entry name" value="FIST_C"/>
</dbReference>
<evidence type="ECO:0000313" key="3">
    <source>
        <dbReference type="EMBL" id="QFI56688.1"/>
    </source>
</evidence>
<dbReference type="Proteomes" id="UP000594034">
    <property type="component" value="Chromosome"/>
</dbReference>
<accession>A0A5J6X390</accession>
<dbReference type="PANTHER" id="PTHR40252:SF2">
    <property type="entry name" value="BLR0328 PROTEIN"/>
    <property type="match status" value="1"/>
</dbReference>
<dbReference type="AlphaFoldDB" id="A0A5J6X390"/>
<feature type="domain" description="FIST C-domain" evidence="2">
    <location>
        <begin position="220"/>
        <end position="364"/>
    </location>
</feature>
<dbReference type="Pfam" id="PF08495">
    <property type="entry name" value="FIST"/>
    <property type="match status" value="1"/>
</dbReference>
<name>A0A5J6X390_9GAMM</name>
<reference evidence="3 4" key="1">
    <citation type="submission" date="2019-05" db="EMBL/GenBank/DDBJ databases">
        <title>OXA-830, a novel chromosomally encoded expanded-spectrum class D beta-lactamase in Aeromonas simiae.</title>
        <authorList>
            <person name="Zhou W."/>
            <person name="Chen Q."/>
        </authorList>
    </citation>
    <scope>NUCLEOTIDE SEQUENCE [LARGE SCALE GENOMIC DNA]</scope>
    <source>
        <strain evidence="3 4">A6</strain>
    </source>
</reference>
<dbReference type="SMART" id="SM01204">
    <property type="entry name" value="FIST_C"/>
    <property type="match status" value="1"/>
</dbReference>